<dbReference type="InterPro" id="IPR004568">
    <property type="entry name" value="Ppantetheine-prot_Trfase_dom"/>
</dbReference>
<keyword evidence="1 8" id="KW-0444">Lipid biosynthesis</keyword>
<evidence type="ECO:0000256" key="2">
    <source>
        <dbReference type="ARBA" id="ARBA00022679"/>
    </source>
</evidence>
<keyword evidence="8" id="KW-0963">Cytoplasm</keyword>
<keyword evidence="2 8" id="KW-0808">Transferase</keyword>
<reference evidence="10 11" key="1">
    <citation type="submission" date="2019-10" db="EMBL/GenBank/DDBJ databases">
        <title>Extracellular Electron Transfer in a Candidatus Methanoperedens spp. Enrichment Culture.</title>
        <authorList>
            <person name="Berger S."/>
            <person name="Rangel Shaw D."/>
            <person name="Berben T."/>
            <person name="In 'T Zandt M."/>
            <person name="Frank J."/>
            <person name="Reimann J."/>
            <person name="Jetten M.S.M."/>
            <person name="Welte C.U."/>
        </authorList>
    </citation>
    <scope>NUCLEOTIDE SEQUENCE [LARGE SCALE GENOMIC DNA]</scope>
    <source>
        <strain evidence="10">SB12</strain>
    </source>
</reference>
<evidence type="ECO:0000256" key="4">
    <source>
        <dbReference type="ARBA" id="ARBA00022832"/>
    </source>
</evidence>
<comment type="similarity">
    <text evidence="8">Belongs to the P-Pant transferase superfamily. AcpS family.</text>
</comment>
<sequence length="125" mass="14244">MILGLGTDIVENKRIARIFKRHGRHFLERIFTEEEIEYCLSHQDPVPYLAARFAVKEAAVKALNIRERIGLLYRDIEVAGRVYGKKKLRLNGRAGDIAENLGVKHHHLSLTHSDDLSVAVVIFES</sequence>
<feature type="binding site" evidence="8">
    <location>
        <position position="57"/>
    </location>
    <ligand>
        <name>Mg(2+)</name>
        <dbReference type="ChEBI" id="CHEBI:18420"/>
    </ligand>
</feature>
<evidence type="ECO:0000259" key="9">
    <source>
        <dbReference type="Pfam" id="PF01648"/>
    </source>
</evidence>
<dbReference type="NCBIfam" id="TIGR00556">
    <property type="entry name" value="pantethn_trn"/>
    <property type="match status" value="1"/>
</dbReference>
<dbReference type="SUPFAM" id="SSF56214">
    <property type="entry name" value="4'-phosphopantetheinyl transferase"/>
    <property type="match status" value="1"/>
</dbReference>
<keyword evidence="6 8" id="KW-0443">Lipid metabolism</keyword>
<dbReference type="OrthoDB" id="517356at2"/>
<dbReference type="EMBL" id="WBUI01000009">
    <property type="protein sequence ID" value="KAB2932369.1"/>
    <property type="molecule type" value="Genomic_DNA"/>
</dbReference>
<dbReference type="RefSeq" id="WP_002770971.1">
    <property type="nucleotide sequence ID" value="NZ_JQDG01000022.1"/>
</dbReference>
<dbReference type="AlphaFoldDB" id="A0A833LYB6"/>
<evidence type="ECO:0000256" key="8">
    <source>
        <dbReference type="HAMAP-Rule" id="MF_00101"/>
    </source>
</evidence>
<keyword evidence="7 8" id="KW-0275">Fatty acid biosynthesis</keyword>
<comment type="caution">
    <text evidence="10">The sequence shown here is derived from an EMBL/GenBank/DDBJ whole genome shotgun (WGS) entry which is preliminary data.</text>
</comment>
<dbReference type="NCBIfam" id="TIGR00516">
    <property type="entry name" value="acpS"/>
    <property type="match status" value="1"/>
</dbReference>
<protein>
    <recommendedName>
        <fullName evidence="8">Holo-[acyl-carrier-protein] synthase</fullName>
        <shortName evidence="8">Holo-ACP synthase</shortName>
        <ecNumber evidence="8">2.7.8.7</ecNumber>
    </recommendedName>
    <alternativeName>
        <fullName evidence="8">4'-phosphopantetheinyl transferase AcpS</fullName>
    </alternativeName>
</protein>
<dbReference type="GO" id="GO:0005737">
    <property type="term" value="C:cytoplasm"/>
    <property type="evidence" value="ECO:0007669"/>
    <property type="project" value="UniProtKB-SubCell"/>
</dbReference>
<comment type="catalytic activity">
    <reaction evidence="8">
        <text>apo-[ACP] + CoA = holo-[ACP] + adenosine 3',5'-bisphosphate + H(+)</text>
        <dbReference type="Rhea" id="RHEA:12068"/>
        <dbReference type="Rhea" id="RHEA-COMP:9685"/>
        <dbReference type="Rhea" id="RHEA-COMP:9690"/>
        <dbReference type="ChEBI" id="CHEBI:15378"/>
        <dbReference type="ChEBI" id="CHEBI:29999"/>
        <dbReference type="ChEBI" id="CHEBI:57287"/>
        <dbReference type="ChEBI" id="CHEBI:58343"/>
        <dbReference type="ChEBI" id="CHEBI:64479"/>
        <dbReference type="EC" id="2.7.8.7"/>
    </reaction>
</comment>
<keyword evidence="4 8" id="KW-0276">Fatty acid metabolism</keyword>
<keyword evidence="3 8" id="KW-0479">Metal-binding</keyword>
<gene>
    <name evidence="8 10" type="primary">acpS</name>
    <name evidence="10" type="ORF">F9K24_10600</name>
</gene>
<feature type="binding site" evidence="8">
    <location>
        <position position="8"/>
    </location>
    <ligand>
        <name>Mg(2+)</name>
        <dbReference type="ChEBI" id="CHEBI:18420"/>
    </ligand>
</feature>
<comment type="cofactor">
    <cofactor evidence="8">
        <name>Mg(2+)</name>
        <dbReference type="ChEBI" id="CHEBI:18420"/>
    </cofactor>
</comment>
<dbReference type="Gene3D" id="3.90.470.20">
    <property type="entry name" value="4'-phosphopantetheinyl transferase domain"/>
    <property type="match status" value="1"/>
</dbReference>
<dbReference type="GO" id="GO:0000287">
    <property type="term" value="F:magnesium ion binding"/>
    <property type="evidence" value="ECO:0007669"/>
    <property type="project" value="UniProtKB-UniRule"/>
</dbReference>
<dbReference type="GO" id="GO:0008897">
    <property type="term" value="F:holo-[acyl-carrier-protein] synthase activity"/>
    <property type="evidence" value="ECO:0007669"/>
    <property type="project" value="UniProtKB-UniRule"/>
</dbReference>
<dbReference type="InterPro" id="IPR002582">
    <property type="entry name" value="ACPS"/>
</dbReference>
<evidence type="ECO:0000313" key="10">
    <source>
        <dbReference type="EMBL" id="KAB2932369.1"/>
    </source>
</evidence>
<feature type="domain" description="4'-phosphopantetheinyl transferase" evidence="9">
    <location>
        <begin position="4"/>
        <end position="120"/>
    </location>
</feature>
<dbReference type="EC" id="2.7.8.7" evidence="8"/>
<evidence type="ECO:0000313" key="11">
    <source>
        <dbReference type="Proteomes" id="UP000460298"/>
    </source>
</evidence>
<comment type="subcellular location">
    <subcellularLocation>
        <location evidence="8">Cytoplasm</location>
    </subcellularLocation>
</comment>
<organism evidence="10 11">
    <name type="scientific">Leptonema illini</name>
    <dbReference type="NCBI Taxonomy" id="183"/>
    <lineage>
        <taxon>Bacteria</taxon>
        <taxon>Pseudomonadati</taxon>
        <taxon>Spirochaetota</taxon>
        <taxon>Spirochaetia</taxon>
        <taxon>Leptospirales</taxon>
        <taxon>Leptospiraceae</taxon>
        <taxon>Leptonema</taxon>
    </lineage>
</organism>
<dbReference type="HAMAP" id="MF_00101">
    <property type="entry name" value="AcpS"/>
    <property type="match status" value="1"/>
</dbReference>
<dbReference type="InterPro" id="IPR037143">
    <property type="entry name" value="4-PPantetheinyl_Trfase_dom_sf"/>
</dbReference>
<evidence type="ECO:0000256" key="5">
    <source>
        <dbReference type="ARBA" id="ARBA00022842"/>
    </source>
</evidence>
<dbReference type="Proteomes" id="UP000460298">
    <property type="component" value="Unassembled WGS sequence"/>
</dbReference>
<evidence type="ECO:0000256" key="6">
    <source>
        <dbReference type="ARBA" id="ARBA00023098"/>
    </source>
</evidence>
<comment type="function">
    <text evidence="8">Transfers the 4'-phosphopantetheine moiety from coenzyme A to a Ser of acyl-carrier-protein.</text>
</comment>
<proteinExistence type="inferred from homology"/>
<accession>A0A833LYB6</accession>
<evidence type="ECO:0000256" key="1">
    <source>
        <dbReference type="ARBA" id="ARBA00022516"/>
    </source>
</evidence>
<name>A0A833LYB6_9LEPT</name>
<dbReference type="GO" id="GO:0006633">
    <property type="term" value="P:fatty acid biosynthetic process"/>
    <property type="evidence" value="ECO:0007669"/>
    <property type="project" value="UniProtKB-UniRule"/>
</dbReference>
<keyword evidence="5 8" id="KW-0460">Magnesium</keyword>
<dbReference type="Pfam" id="PF01648">
    <property type="entry name" value="ACPS"/>
    <property type="match status" value="1"/>
</dbReference>
<evidence type="ECO:0000256" key="7">
    <source>
        <dbReference type="ARBA" id="ARBA00023160"/>
    </source>
</evidence>
<evidence type="ECO:0000256" key="3">
    <source>
        <dbReference type="ARBA" id="ARBA00022723"/>
    </source>
</evidence>
<dbReference type="InterPro" id="IPR008278">
    <property type="entry name" value="4-PPantetheinyl_Trfase_dom"/>
</dbReference>